<gene>
    <name evidence="1" type="ORF">GRI91_06510</name>
</gene>
<evidence type="ECO:0000313" key="2">
    <source>
        <dbReference type="Proteomes" id="UP000438476"/>
    </source>
</evidence>
<keyword evidence="2" id="KW-1185">Reference proteome</keyword>
<dbReference type="Proteomes" id="UP000438476">
    <property type="component" value="Unassembled WGS sequence"/>
</dbReference>
<evidence type="ECO:0000313" key="1">
    <source>
        <dbReference type="EMBL" id="MXO65400.1"/>
    </source>
</evidence>
<dbReference type="RefSeq" id="WP_160735796.1">
    <property type="nucleotide sequence ID" value="NZ_WTYT01000002.1"/>
</dbReference>
<protein>
    <submittedName>
        <fullName evidence="1">Uncharacterized protein</fullName>
    </submittedName>
</protein>
<name>A0A6I4T653_9SPHN</name>
<comment type="caution">
    <text evidence="1">The sequence shown here is derived from an EMBL/GenBank/DDBJ whole genome shotgun (WGS) entry which is preliminary data.</text>
</comment>
<dbReference type="EMBL" id="WTYT01000002">
    <property type="protein sequence ID" value="MXO65400.1"/>
    <property type="molecule type" value="Genomic_DNA"/>
</dbReference>
<dbReference type="AlphaFoldDB" id="A0A6I4T653"/>
<organism evidence="1 2">
    <name type="scientific">Altericroceibacterium endophyticum</name>
    <dbReference type="NCBI Taxonomy" id="1808508"/>
    <lineage>
        <taxon>Bacteria</taxon>
        <taxon>Pseudomonadati</taxon>
        <taxon>Pseudomonadota</taxon>
        <taxon>Alphaproteobacteria</taxon>
        <taxon>Sphingomonadales</taxon>
        <taxon>Erythrobacteraceae</taxon>
        <taxon>Altericroceibacterium</taxon>
    </lineage>
</organism>
<accession>A0A6I4T653</accession>
<sequence>MDLIHILRCEQIALIRADHAESDDREQFRDLADHYASRLRNMREDLGVPQYD</sequence>
<reference evidence="1 2" key="1">
    <citation type="submission" date="2019-12" db="EMBL/GenBank/DDBJ databases">
        <title>Genomic-based taxomic classification of the family Erythrobacteraceae.</title>
        <authorList>
            <person name="Xu L."/>
        </authorList>
    </citation>
    <scope>NUCLEOTIDE SEQUENCE [LARGE SCALE GENOMIC DNA]</scope>
    <source>
        <strain evidence="1 2">LMG 29518</strain>
    </source>
</reference>
<proteinExistence type="predicted"/>